<evidence type="ECO:0000313" key="2">
    <source>
        <dbReference type="Proteomes" id="UP000011205"/>
    </source>
</evidence>
<dbReference type="EMBL" id="AMLP01000201">
    <property type="protein sequence ID" value="ELS52665.1"/>
    <property type="molecule type" value="Genomic_DNA"/>
</dbReference>
<name>L8P8F5_STRVR</name>
<comment type="caution">
    <text evidence="1">The sequence shown here is derived from an EMBL/GenBank/DDBJ whole genome shotgun (WGS) entry which is preliminary data.</text>
</comment>
<gene>
    <name evidence="1" type="ORF">STVIR_6385</name>
</gene>
<sequence length="34" mass="3905">MVTTRTLSVLRLAGTGKIRARRVMRDTFFDFSSN</sequence>
<protein>
    <submittedName>
        <fullName evidence="1">Uncharacterized protein</fullName>
    </submittedName>
</protein>
<organism evidence="1 2">
    <name type="scientific">Streptomyces viridochromogenes Tue57</name>
    <dbReference type="NCBI Taxonomy" id="1160705"/>
    <lineage>
        <taxon>Bacteria</taxon>
        <taxon>Bacillati</taxon>
        <taxon>Actinomycetota</taxon>
        <taxon>Actinomycetes</taxon>
        <taxon>Kitasatosporales</taxon>
        <taxon>Streptomycetaceae</taxon>
        <taxon>Streptomyces</taxon>
    </lineage>
</organism>
<dbReference type="Proteomes" id="UP000011205">
    <property type="component" value="Unassembled WGS sequence"/>
</dbReference>
<evidence type="ECO:0000313" key="1">
    <source>
        <dbReference type="EMBL" id="ELS52665.1"/>
    </source>
</evidence>
<dbReference type="AlphaFoldDB" id="L8P8F5"/>
<accession>L8P8F5</accession>
<proteinExistence type="predicted"/>
<reference evidence="1 2" key="1">
    <citation type="journal article" date="2013" name="Genome Announc.">
        <title>Draft Genome Sequence of Streptomyces viridochromogenes Strain Tu57, Producer of Avilamycin.</title>
        <authorList>
            <person name="Gruning B.A."/>
            <person name="Erxleben A."/>
            <person name="Hahnlein A."/>
            <person name="Gunther S."/>
        </authorList>
    </citation>
    <scope>NUCLEOTIDE SEQUENCE [LARGE SCALE GENOMIC DNA]</scope>
    <source>
        <strain evidence="1 2">Tue57</strain>
    </source>
</reference>